<dbReference type="AlphaFoldDB" id="A0A7T1AJS9"/>
<accession>A0A7T1AJS9</accession>
<reference evidence="2 3" key="1">
    <citation type="journal article" date="2021" name="Nat. Commun.">
        <title>Isolation of a member of the candidate phylum Atribacteria reveals a unique cell membrane structure.</title>
        <authorList>
            <person name="Taiki K."/>
            <person name="Nobu M.K."/>
            <person name="Kusada H."/>
            <person name="Meng X.-Y."/>
            <person name="Hosoki N."/>
            <person name="Uematsu K."/>
            <person name="Yoshioka H."/>
            <person name="Kamagata Y."/>
            <person name="Tamaki H."/>
        </authorList>
    </citation>
    <scope>NUCLEOTIDE SEQUENCE [LARGE SCALE GENOMIC DNA]</scope>
    <source>
        <strain evidence="2 3">RT761</strain>
    </source>
</reference>
<protein>
    <recommendedName>
        <fullName evidence="1">Na+-translocating membrane potential-generating system MpsC domain-containing protein</fullName>
    </recommendedName>
</protein>
<dbReference type="Proteomes" id="UP000594463">
    <property type="component" value="Chromosome"/>
</dbReference>
<dbReference type="InterPro" id="IPR018745">
    <property type="entry name" value="MpsC"/>
</dbReference>
<gene>
    <name evidence="2" type="ORF">RT761_00416</name>
</gene>
<proteinExistence type="predicted"/>
<name>A0A7T1AJS9_ATRLM</name>
<dbReference type="KEGG" id="alam:RT761_00416"/>
<dbReference type="EMBL" id="CP065383">
    <property type="protein sequence ID" value="QPM67222.1"/>
    <property type="molecule type" value="Genomic_DNA"/>
</dbReference>
<dbReference type="Pfam" id="PF10057">
    <property type="entry name" value="MpsC"/>
    <property type="match status" value="1"/>
</dbReference>
<keyword evidence="3" id="KW-1185">Reference proteome</keyword>
<dbReference type="RefSeq" id="WP_218112441.1">
    <property type="nucleotide sequence ID" value="NZ_CP065383.1"/>
</dbReference>
<organism evidence="2 3">
    <name type="scientific">Atribacter laminatus</name>
    <dbReference type="NCBI Taxonomy" id="2847778"/>
    <lineage>
        <taxon>Bacteria</taxon>
        <taxon>Pseudomonadati</taxon>
        <taxon>Atribacterota</taxon>
        <taxon>Atribacteria</taxon>
        <taxon>Atribacterales</taxon>
        <taxon>Atribacteraceae</taxon>
        <taxon>Atribacter</taxon>
    </lineage>
</organism>
<feature type="domain" description="Na+-translocating membrane potential-generating system MpsC" evidence="1">
    <location>
        <begin position="4"/>
        <end position="114"/>
    </location>
</feature>
<evidence type="ECO:0000313" key="2">
    <source>
        <dbReference type="EMBL" id="QPM67222.1"/>
    </source>
</evidence>
<evidence type="ECO:0000313" key="3">
    <source>
        <dbReference type="Proteomes" id="UP000594463"/>
    </source>
</evidence>
<evidence type="ECO:0000259" key="1">
    <source>
        <dbReference type="Pfam" id="PF10057"/>
    </source>
</evidence>
<sequence length="121" mass="13827">MKKKSELESQISSTLIQFEKEYMGRGPVDIKTYLFDDIVFIRLKGVLTKAETQLASGGSKDNRDLIKRVRIELLEKGRPLLEAIIENILNRKVVSLHTDISTRTGERLIIFTLNEPLNDLV</sequence>